<sequence>MKVEIKEEESSNSQNNCNSNNSGVPSNNSNNWAQEPVEEAKTFCCSNFSIFSAYSTFNSCSGIKRPALTVCSHEDPHDELLMDGLLYDYAFLNNPLWENTSMKRRRLWPERSIKTETFENGEQHYYGNDRSNSMQIDDCQPLKPKDPYEFNDEFDEDSPSSTGFRARVDRTQTFHYLYSFFDFFSAFREEDIKPKDPNLPPTP</sequence>
<reference evidence="2 3" key="1">
    <citation type="submission" date="2021-06" db="EMBL/GenBank/DDBJ databases">
        <title>Caerostris extrusa draft genome.</title>
        <authorList>
            <person name="Kono N."/>
            <person name="Arakawa K."/>
        </authorList>
    </citation>
    <scope>NUCLEOTIDE SEQUENCE [LARGE SCALE GENOMIC DNA]</scope>
</reference>
<keyword evidence="3" id="KW-1185">Reference proteome</keyword>
<name>A0AAV4Y6L2_CAEEX</name>
<feature type="compositionally biased region" description="Low complexity" evidence="1">
    <location>
        <begin position="11"/>
        <end position="31"/>
    </location>
</feature>
<dbReference type="EMBL" id="BPLR01018884">
    <property type="protein sequence ID" value="GIZ02983.1"/>
    <property type="molecule type" value="Genomic_DNA"/>
</dbReference>
<accession>A0AAV4Y6L2</accession>
<proteinExistence type="predicted"/>
<dbReference type="AlphaFoldDB" id="A0AAV4Y6L2"/>
<evidence type="ECO:0000256" key="1">
    <source>
        <dbReference type="SAM" id="MobiDB-lite"/>
    </source>
</evidence>
<comment type="caution">
    <text evidence="2">The sequence shown here is derived from an EMBL/GenBank/DDBJ whole genome shotgun (WGS) entry which is preliminary data.</text>
</comment>
<dbReference type="Proteomes" id="UP001054945">
    <property type="component" value="Unassembled WGS sequence"/>
</dbReference>
<evidence type="ECO:0000313" key="3">
    <source>
        <dbReference type="Proteomes" id="UP001054945"/>
    </source>
</evidence>
<protein>
    <submittedName>
        <fullName evidence="2">Mediator of RNA polymerase II transcription subunit 13</fullName>
    </submittedName>
</protein>
<organism evidence="2 3">
    <name type="scientific">Caerostris extrusa</name>
    <name type="common">Bark spider</name>
    <name type="synonym">Caerostris bankana</name>
    <dbReference type="NCBI Taxonomy" id="172846"/>
    <lineage>
        <taxon>Eukaryota</taxon>
        <taxon>Metazoa</taxon>
        <taxon>Ecdysozoa</taxon>
        <taxon>Arthropoda</taxon>
        <taxon>Chelicerata</taxon>
        <taxon>Arachnida</taxon>
        <taxon>Araneae</taxon>
        <taxon>Araneomorphae</taxon>
        <taxon>Entelegynae</taxon>
        <taxon>Araneoidea</taxon>
        <taxon>Araneidae</taxon>
        <taxon>Caerostris</taxon>
    </lineage>
</organism>
<gene>
    <name evidence="2" type="primary">skd_3</name>
    <name evidence="2" type="ORF">CEXT_51821</name>
</gene>
<evidence type="ECO:0000313" key="2">
    <source>
        <dbReference type="EMBL" id="GIZ02983.1"/>
    </source>
</evidence>
<feature type="region of interest" description="Disordered" evidence="1">
    <location>
        <begin position="1"/>
        <end position="32"/>
    </location>
</feature>